<gene>
    <name evidence="2" type="ORF">Q4521_10200</name>
</gene>
<organism evidence="2 3">
    <name type="scientific">Saccharophagus degradans</name>
    <dbReference type="NCBI Taxonomy" id="86304"/>
    <lineage>
        <taxon>Bacteria</taxon>
        <taxon>Pseudomonadati</taxon>
        <taxon>Pseudomonadota</taxon>
        <taxon>Gammaproteobacteria</taxon>
        <taxon>Cellvibrionales</taxon>
        <taxon>Cellvibrionaceae</taxon>
        <taxon>Saccharophagus</taxon>
    </lineage>
</organism>
<evidence type="ECO:0000256" key="1">
    <source>
        <dbReference type="SAM" id="Phobius"/>
    </source>
</evidence>
<sequence>MKHAKFTFEGTCKQRGFSLFELLLVIIIISLLIYLGYDKYSPQMANAAEKMIEYQASTFSRAVSTINAQSKIDNKGYVEYGGDKNSRIYVNEFGWPANTNRTMSPKYYNQTPEECKQLWDMIFKNAPSSAIGYIDQKNKPDFKISSINARICRYELVRKQEGTYFFDYDLSTGNIVVSHP</sequence>
<keyword evidence="1" id="KW-0472">Membrane</keyword>
<keyword evidence="1" id="KW-1133">Transmembrane helix</keyword>
<dbReference type="AlphaFoldDB" id="A0AAW7X8F1"/>
<name>A0AAW7X8F1_9GAMM</name>
<dbReference type="RefSeq" id="WP_216062943.1">
    <property type="nucleotide sequence ID" value="NZ_JAHKPP010000006.1"/>
</dbReference>
<evidence type="ECO:0000313" key="3">
    <source>
        <dbReference type="Proteomes" id="UP001169760"/>
    </source>
</evidence>
<comment type="caution">
    <text evidence="2">The sequence shown here is derived from an EMBL/GenBank/DDBJ whole genome shotgun (WGS) entry which is preliminary data.</text>
</comment>
<accession>A0AAW7X8F1</accession>
<dbReference type="NCBIfam" id="TIGR02532">
    <property type="entry name" value="IV_pilin_GFxxxE"/>
    <property type="match status" value="1"/>
</dbReference>
<dbReference type="Pfam" id="PF07963">
    <property type="entry name" value="N_methyl"/>
    <property type="match status" value="1"/>
</dbReference>
<protein>
    <submittedName>
        <fullName evidence="2">Prepilin-type N-terminal cleavage/methylation domain-containing protein</fullName>
    </submittedName>
</protein>
<dbReference type="InterPro" id="IPR012902">
    <property type="entry name" value="N_methyl_site"/>
</dbReference>
<proteinExistence type="predicted"/>
<dbReference type="EMBL" id="JAUOPB010000007">
    <property type="protein sequence ID" value="MDO6422846.1"/>
    <property type="molecule type" value="Genomic_DNA"/>
</dbReference>
<feature type="transmembrane region" description="Helical" evidence="1">
    <location>
        <begin position="20"/>
        <end position="37"/>
    </location>
</feature>
<keyword evidence="1" id="KW-0812">Transmembrane</keyword>
<reference evidence="2" key="1">
    <citation type="submission" date="2023-07" db="EMBL/GenBank/DDBJ databases">
        <title>Genome content predicts the carbon catabolic preferences of heterotrophic bacteria.</title>
        <authorList>
            <person name="Gralka M."/>
        </authorList>
    </citation>
    <scope>NUCLEOTIDE SEQUENCE</scope>
    <source>
        <strain evidence="2">I3M17_2</strain>
    </source>
</reference>
<evidence type="ECO:0000313" key="2">
    <source>
        <dbReference type="EMBL" id="MDO6422846.1"/>
    </source>
</evidence>
<dbReference type="Proteomes" id="UP001169760">
    <property type="component" value="Unassembled WGS sequence"/>
</dbReference>